<feature type="compositionally biased region" description="Polar residues" evidence="2">
    <location>
        <begin position="603"/>
        <end position="619"/>
    </location>
</feature>
<reference evidence="3" key="1">
    <citation type="submission" date="2022-03" db="EMBL/GenBank/DDBJ databases">
        <authorList>
            <person name="Martin C."/>
        </authorList>
    </citation>
    <scope>NUCLEOTIDE SEQUENCE</scope>
</reference>
<dbReference type="InterPro" id="IPR032675">
    <property type="entry name" value="LRR_dom_sf"/>
</dbReference>
<evidence type="ECO:0000313" key="3">
    <source>
        <dbReference type="EMBL" id="CAH1800621.1"/>
    </source>
</evidence>
<dbReference type="SUPFAM" id="SSF47473">
    <property type="entry name" value="EF-hand"/>
    <property type="match status" value="1"/>
</dbReference>
<feature type="region of interest" description="Disordered" evidence="2">
    <location>
        <begin position="39"/>
        <end position="88"/>
    </location>
</feature>
<evidence type="ECO:0000256" key="2">
    <source>
        <dbReference type="SAM" id="MobiDB-lite"/>
    </source>
</evidence>
<dbReference type="InterPro" id="IPR052394">
    <property type="entry name" value="LRR-containing"/>
</dbReference>
<dbReference type="PROSITE" id="PS00018">
    <property type="entry name" value="EF_HAND_1"/>
    <property type="match status" value="1"/>
</dbReference>
<feature type="compositionally biased region" description="Basic and acidic residues" evidence="2">
    <location>
        <begin position="70"/>
        <end position="79"/>
    </location>
</feature>
<organism evidence="3 4">
    <name type="scientific">Owenia fusiformis</name>
    <name type="common">Polychaete worm</name>
    <dbReference type="NCBI Taxonomy" id="6347"/>
    <lineage>
        <taxon>Eukaryota</taxon>
        <taxon>Metazoa</taxon>
        <taxon>Spiralia</taxon>
        <taxon>Lophotrochozoa</taxon>
        <taxon>Annelida</taxon>
        <taxon>Polychaeta</taxon>
        <taxon>Sedentaria</taxon>
        <taxon>Canalipalpata</taxon>
        <taxon>Sabellida</taxon>
        <taxon>Oweniida</taxon>
        <taxon>Oweniidae</taxon>
        <taxon>Owenia</taxon>
    </lineage>
</organism>
<sequence length="681" mass="76158">MEISDHQLRPLGISQLARRNKPQAGEAFRYRLMKSTLTGDTGGHSYLRNNKSKTAAKRIQRSARKQRNSSAERDVEETNRSQAGTGSDIAVNDVQDNFDFDHEPTERPDTATDTSDTSQKIYLITCRKFGIVPSKTFYNSLINRTIYLHNQSLGAQDARACAISLVDNSTVTSLDLGCNDIGNQGACHLADMLVENWNITSLNLSENNIGMEGLERLTEILHTNRSIEHLDLSGNGFTDAHAPLLVDLLSNNFTIRRLVLHHNMLCEKGGKLLGPALRSENNDTLRHLDLGWNHIRREGGRAICQGILNSNLESVNLSWNGLYLDGSIELCKLLKHNIILEHLDISCNRINKDCLVEILKGLKKNTSLKTLKIAENPIGSEGAMAILRTVEMMPDSAFNLLDLGEQCVEREFVELAEKIGEDRERPLGVKHGVILDQDNKGKEDGDGDGFDELDPMMVLMECMKYHNLRLVDFFKSLDLDGSWTLTYEEFRNGLLSVNMPMSEKTIDRLIADMDADGDGEVDFKELLDGQKEYKRRLARMQSANRRQRAAEIKEGVDEEDRKISDLEKVKAKVKEVFEERRRQQRKALALKTIKLLTVPGINSPKSASPLQTPAQSRPGTSRPRGAKPENSKPGTPNQNSRASSGRAQSTVSSATRTRIRKAVELNRVVKNLEKTTVGHEG</sequence>
<dbReference type="InterPro" id="IPR011992">
    <property type="entry name" value="EF-hand-dom_pair"/>
</dbReference>
<dbReference type="Gene3D" id="3.80.10.10">
    <property type="entry name" value="Ribonuclease Inhibitor"/>
    <property type="match status" value="2"/>
</dbReference>
<feature type="compositionally biased region" description="Basic residues" evidence="2">
    <location>
        <begin position="50"/>
        <end position="67"/>
    </location>
</feature>
<feature type="compositionally biased region" description="Basic and acidic residues" evidence="2">
    <location>
        <begin position="548"/>
        <end position="561"/>
    </location>
</feature>
<keyword evidence="4" id="KW-1185">Reference proteome</keyword>
<feature type="region of interest" description="Disordered" evidence="2">
    <location>
        <begin position="1"/>
        <end position="22"/>
    </location>
</feature>
<dbReference type="Gene3D" id="1.10.238.10">
    <property type="entry name" value="EF-hand"/>
    <property type="match status" value="1"/>
</dbReference>
<dbReference type="Pfam" id="PF13516">
    <property type="entry name" value="LRR_6"/>
    <property type="match status" value="6"/>
</dbReference>
<feature type="compositionally biased region" description="Polar residues" evidence="2">
    <location>
        <begin position="632"/>
        <end position="656"/>
    </location>
</feature>
<keyword evidence="1" id="KW-0106">Calcium</keyword>
<feature type="region of interest" description="Disordered" evidence="2">
    <location>
        <begin position="541"/>
        <end position="561"/>
    </location>
</feature>
<dbReference type="PANTHER" id="PTHR24114:SF2">
    <property type="entry name" value="F-BOX DOMAIN-CONTAINING PROTEIN-RELATED"/>
    <property type="match status" value="1"/>
</dbReference>
<dbReference type="Proteomes" id="UP000749559">
    <property type="component" value="Unassembled WGS sequence"/>
</dbReference>
<protein>
    <submittedName>
        <fullName evidence="3">Uncharacterized protein</fullName>
    </submittedName>
</protein>
<proteinExistence type="predicted"/>
<dbReference type="SMART" id="SM00368">
    <property type="entry name" value="LRR_RI"/>
    <property type="match status" value="8"/>
</dbReference>
<gene>
    <name evidence="3" type="ORF">OFUS_LOCUS24480</name>
</gene>
<comment type="caution">
    <text evidence="3">The sequence shown here is derived from an EMBL/GenBank/DDBJ whole genome shotgun (WGS) entry which is preliminary data.</text>
</comment>
<dbReference type="GO" id="GO:0005509">
    <property type="term" value="F:calcium ion binding"/>
    <property type="evidence" value="ECO:0007669"/>
    <property type="project" value="InterPro"/>
</dbReference>
<accession>A0A8J1UW62</accession>
<name>A0A8J1UW62_OWEFU</name>
<dbReference type="InterPro" id="IPR018247">
    <property type="entry name" value="EF_Hand_1_Ca_BS"/>
</dbReference>
<dbReference type="Pfam" id="PF13499">
    <property type="entry name" value="EF-hand_7"/>
    <property type="match status" value="1"/>
</dbReference>
<dbReference type="InterPro" id="IPR001611">
    <property type="entry name" value="Leu-rich_rpt"/>
</dbReference>
<feature type="region of interest" description="Disordered" evidence="2">
    <location>
        <begin position="599"/>
        <end position="661"/>
    </location>
</feature>
<dbReference type="InterPro" id="IPR002048">
    <property type="entry name" value="EF_hand_dom"/>
</dbReference>
<dbReference type="SUPFAM" id="SSF52047">
    <property type="entry name" value="RNI-like"/>
    <property type="match status" value="1"/>
</dbReference>
<evidence type="ECO:0000313" key="4">
    <source>
        <dbReference type="Proteomes" id="UP000749559"/>
    </source>
</evidence>
<dbReference type="CDD" id="cd00051">
    <property type="entry name" value="EFh"/>
    <property type="match status" value="1"/>
</dbReference>
<dbReference type="EMBL" id="CAIIXF020000012">
    <property type="protein sequence ID" value="CAH1800621.1"/>
    <property type="molecule type" value="Genomic_DNA"/>
</dbReference>
<dbReference type="PANTHER" id="PTHR24114">
    <property type="entry name" value="LEUCINE RICH REPEAT FAMILY PROTEIN"/>
    <property type="match status" value="1"/>
</dbReference>
<dbReference type="AlphaFoldDB" id="A0A8J1UW62"/>
<evidence type="ECO:0000256" key="1">
    <source>
        <dbReference type="ARBA" id="ARBA00022837"/>
    </source>
</evidence>
<dbReference type="SMART" id="SM00054">
    <property type="entry name" value="EFh"/>
    <property type="match status" value="2"/>
</dbReference>
<dbReference type="OrthoDB" id="120976at2759"/>
<dbReference type="PROSITE" id="PS50222">
    <property type="entry name" value="EF_HAND_2"/>
    <property type="match status" value="2"/>
</dbReference>